<reference evidence="1" key="1">
    <citation type="journal article" date="2020" name="New Phytol.">
        <title>Comparative genomics reveals dynamic genome evolution in host specialist ectomycorrhizal fungi.</title>
        <authorList>
            <person name="Lofgren L.A."/>
            <person name="Nguyen N.H."/>
            <person name="Vilgalys R."/>
            <person name="Ruytinx J."/>
            <person name="Liao H.L."/>
            <person name="Branco S."/>
            <person name="Kuo A."/>
            <person name="LaButti K."/>
            <person name="Lipzen A."/>
            <person name="Andreopoulos W."/>
            <person name="Pangilinan J."/>
            <person name="Riley R."/>
            <person name="Hundley H."/>
            <person name="Na H."/>
            <person name="Barry K."/>
            <person name="Grigoriev I.V."/>
            <person name="Stajich J.E."/>
            <person name="Kennedy P.G."/>
        </authorList>
    </citation>
    <scope>NUCLEOTIDE SEQUENCE</scope>
    <source>
        <strain evidence="1">FC203</strain>
    </source>
</reference>
<gene>
    <name evidence="1" type="ORF">F5891DRAFT_960585</name>
</gene>
<name>A0AAD4DW23_9AGAM</name>
<dbReference type="RefSeq" id="XP_041220740.1">
    <property type="nucleotide sequence ID" value="XM_041375747.1"/>
</dbReference>
<dbReference type="AlphaFoldDB" id="A0AAD4DW23"/>
<comment type="caution">
    <text evidence="1">The sequence shown here is derived from an EMBL/GenBank/DDBJ whole genome shotgun (WGS) entry which is preliminary data.</text>
</comment>
<evidence type="ECO:0000313" key="2">
    <source>
        <dbReference type="Proteomes" id="UP001195769"/>
    </source>
</evidence>
<dbReference type="GeneID" id="64670045"/>
<accession>A0AAD4DW23</accession>
<dbReference type="Proteomes" id="UP001195769">
    <property type="component" value="Unassembled WGS sequence"/>
</dbReference>
<protein>
    <submittedName>
        <fullName evidence="1">Uncharacterized protein</fullName>
    </submittedName>
</protein>
<keyword evidence="2" id="KW-1185">Reference proteome</keyword>
<evidence type="ECO:0000313" key="1">
    <source>
        <dbReference type="EMBL" id="KAG1895164.1"/>
    </source>
</evidence>
<sequence>MAQQSQVCKLTLQLMKRKDKYAPFGPLPNTQDIENFEKTGAGGPTLDNFRVNILGKLADKWNKTVAQLFAAYFVESGWFSCADVDAVAQAFKRHIPALQRQYKCSCQTEDECPEDELDIGEAEAADARRRSLRTCRAESCNVHRGVRKFKGLWELLTYEVMSGDEAEHRRGKTRYLVTKMPWRSPEVTDFLRVFDMLHLSTRFKTNGGARRGAFPHRRYPSSCIDTKTSPVPGLPKNFYDEIWFASLNAVEQKALRSLPSVDITLPAAVLT</sequence>
<organism evidence="1 2">
    <name type="scientific">Suillus fuscotomentosus</name>
    <dbReference type="NCBI Taxonomy" id="1912939"/>
    <lineage>
        <taxon>Eukaryota</taxon>
        <taxon>Fungi</taxon>
        <taxon>Dikarya</taxon>
        <taxon>Basidiomycota</taxon>
        <taxon>Agaricomycotina</taxon>
        <taxon>Agaricomycetes</taxon>
        <taxon>Agaricomycetidae</taxon>
        <taxon>Boletales</taxon>
        <taxon>Suillineae</taxon>
        <taxon>Suillaceae</taxon>
        <taxon>Suillus</taxon>
    </lineage>
</organism>
<proteinExistence type="predicted"/>
<dbReference type="EMBL" id="JABBWK010000070">
    <property type="protein sequence ID" value="KAG1895164.1"/>
    <property type="molecule type" value="Genomic_DNA"/>
</dbReference>